<proteinExistence type="inferred from homology"/>
<dbReference type="Pfam" id="PF08031">
    <property type="entry name" value="BBE"/>
    <property type="match status" value="1"/>
</dbReference>
<dbReference type="Gene3D" id="3.40.462.20">
    <property type="match status" value="1"/>
</dbReference>
<evidence type="ECO:0000259" key="8">
    <source>
        <dbReference type="PROSITE" id="PS51387"/>
    </source>
</evidence>
<dbReference type="InterPro" id="IPR006311">
    <property type="entry name" value="TAT_signal"/>
</dbReference>
<evidence type="ECO:0000256" key="5">
    <source>
        <dbReference type="ARBA" id="ARBA00023002"/>
    </source>
</evidence>
<feature type="region of interest" description="Disordered" evidence="6">
    <location>
        <begin position="28"/>
        <end position="59"/>
    </location>
</feature>
<dbReference type="Proteomes" id="UP000199137">
    <property type="component" value="Unassembled WGS sequence"/>
</dbReference>
<dbReference type="InterPro" id="IPR016169">
    <property type="entry name" value="FAD-bd_PCMH_sub2"/>
</dbReference>
<protein>
    <submittedName>
        <fullName evidence="9">Berberine and berberine like</fullName>
    </submittedName>
</protein>
<dbReference type="InterPro" id="IPR006094">
    <property type="entry name" value="Oxid_FAD_bind_N"/>
</dbReference>
<dbReference type="PANTHER" id="PTHR42973">
    <property type="entry name" value="BINDING OXIDOREDUCTASE, PUTATIVE (AFU_ORTHOLOGUE AFUA_1G17690)-RELATED"/>
    <property type="match status" value="1"/>
</dbReference>
<evidence type="ECO:0000256" key="7">
    <source>
        <dbReference type="SAM" id="SignalP"/>
    </source>
</evidence>
<keyword evidence="5" id="KW-0560">Oxidoreductase</keyword>
<accession>A0A1I5CVS7</accession>
<feature type="compositionally biased region" description="Polar residues" evidence="6">
    <location>
        <begin position="34"/>
        <end position="43"/>
    </location>
</feature>
<dbReference type="OrthoDB" id="9775082at2"/>
<dbReference type="SUPFAM" id="SSF56176">
    <property type="entry name" value="FAD-binding/transporter-associated domain-like"/>
    <property type="match status" value="1"/>
</dbReference>
<gene>
    <name evidence="9" type="ORF">SAMN05421854_1011</name>
</gene>
<dbReference type="AlphaFoldDB" id="A0A1I5CVS7"/>
<organism evidence="9 10">
    <name type="scientific">Amycolatopsis rubida</name>
    <dbReference type="NCBI Taxonomy" id="112413"/>
    <lineage>
        <taxon>Bacteria</taxon>
        <taxon>Bacillati</taxon>
        <taxon>Actinomycetota</taxon>
        <taxon>Actinomycetes</taxon>
        <taxon>Pseudonocardiales</taxon>
        <taxon>Pseudonocardiaceae</taxon>
        <taxon>Amycolatopsis</taxon>
    </lineage>
</organism>
<dbReference type="InterPro" id="IPR012951">
    <property type="entry name" value="BBE"/>
</dbReference>
<evidence type="ECO:0000256" key="3">
    <source>
        <dbReference type="ARBA" id="ARBA00022630"/>
    </source>
</evidence>
<dbReference type="STRING" id="112413.SAMN05421854_1011"/>
<evidence type="ECO:0000256" key="6">
    <source>
        <dbReference type="SAM" id="MobiDB-lite"/>
    </source>
</evidence>
<dbReference type="Gene3D" id="3.30.465.10">
    <property type="match status" value="1"/>
</dbReference>
<dbReference type="Pfam" id="PF01565">
    <property type="entry name" value="FAD_binding_4"/>
    <property type="match status" value="1"/>
</dbReference>
<comment type="similarity">
    <text evidence="2">Belongs to the oxygen-dependent FAD-linked oxidoreductase family.</text>
</comment>
<evidence type="ECO:0000256" key="4">
    <source>
        <dbReference type="ARBA" id="ARBA00022827"/>
    </source>
</evidence>
<evidence type="ECO:0000256" key="1">
    <source>
        <dbReference type="ARBA" id="ARBA00001974"/>
    </source>
</evidence>
<dbReference type="InterPro" id="IPR036318">
    <property type="entry name" value="FAD-bd_PCMH-like_sf"/>
</dbReference>
<dbReference type="RefSeq" id="WP_093571836.1">
    <property type="nucleotide sequence ID" value="NZ_FOWC01000001.1"/>
</dbReference>
<feature type="chain" id="PRO_5011589983" evidence="7">
    <location>
        <begin position="24"/>
        <end position="487"/>
    </location>
</feature>
<dbReference type="InterPro" id="IPR016167">
    <property type="entry name" value="FAD-bd_PCMH_sub1"/>
</dbReference>
<dbReference type="GO" id="GO:0071949">
    <property type="term" value="F:FAD binding"/>
    <property type="evidence" value="ECO:0007669"/>
    <property type="project" value="InterPro"/>
</dbReference>
<evidence type="ECO:0000313" key="9">
    <source>
        <dbReference type="EMBL" id="SFN91043.1"/>
    </source>
</evidence>
<keyword evidence="4" id="KW-0274">FAD</keyword>
<keyword evidence="3" id="KW-0285">Flavoprotein</keyword>
<dbReference type="PROSITE" id="PS51257">
    <property type="entry name" value="PROKAR_LIPOPROTEIN"/>
    <property type="match status" value="1"/>
</dbReference>
<feature type="compositionally biased region" description="Low complexity" evidence="6">
    <location>
        <begin position="44"/>
        <end position="53"/>
    </location>
</feature>
<dbReference type="PANTHER" id="PTHR42973:SF39">
    <property type="entry name" value="FAD-BINDING PCMH-TYPE DOMAIN-CONTAINING PROTEIN"/>
    <property type="match status" value="1"/>
</dbReference>
<dbReference type="EMBL" id="FOWC01000001">
    <property type="protein sequence ID" value="SFN91043.1"/>
    <property type="molecule type" value="Genomic_DNA"/>
</dbReference>
<feature type="domain" description="FAD-binding PCMH-type" evidence="8">
    <location>
        <begin position="89"/>
        <end position="258"/>
    </location>
</feature>
<dbReference type="InterPro" id="IPR050416">
    <property type="entry name" value="FAD-linked_Oxidoreductase"/>
</dbReference>
<sequence>MNMTLGRRTFLRAAGLTAVGAVAAACTAKPGPSVPQTSPTTRASVPPSTSSKPSGPPDWNALRGKLSGDLVLPSEGGFATAKRAFNPLFDGRNPAAVAKCAKPEDVQACVEAAGGRIPLAARSGGHSYAGYSAPDGGLVIDVGGMAGVEVQGDQVVIGAGAKLGDVYSELAKAGRCLPAGSCPTVGIAGLALGGGIGVLTRKYGLTCDRLQSARIVTPDGKLRTVSAQADDDLFWALRGGGGGNFGVVTSFTFTTVEAPTVTVFSLKFPSGSASDVVDAWQRWLPSAPPELWSNCVVSGGPGGACRVGGAFVGSSAGLTSALSGFSVTPSSRTMKTLGYGAAMNYFSGSSERQTFVGSSRIITDPVEGGKIADLASGHKGMDLLIDGLGGAVGDIAPTATAFPHRKALASIQVYAPATASSQDTARKSVSTVVAGLADAGARGGYVNYIDPDLPDWKSAYYGDNAARLDQVAKKYDPNVLFKFAQSV</sequence>
<reference evidence="10" key="1">
    <citation type="submission" date="2016-10" db="EMBL/GenBank/DDBJ databases">
        <authorList>
            <person name="Varghese N."/>
            <person name="Submissions S."/>
        </authorList>
    </citation>
    <scope>NUCLEOTIDE SEQUENCE [LARGE SCALE GENOMIC DNA]</scope>
    <source>
        <strain evidence="10">DSM 44637</strain>
    </source>
</reference>
<keyword evidence="7" id="KW-0732">Signal</keyword>
<name>A0A1I5CVS7_9PSEU</name>
<dbReference type="Gene3D" id="3.30.43.10">
    <property type="entry name" value="Uridine Diphospho-n-acetylenolpyruvylglucosamine Reductase, domain 2"/>
    <property type="match status" value="1"/>
</dbReference>
<comment type="cofactor">
    <cofactor evidence="1">
        <name>FAD</name>
        <dbReference type="ChEBI" id="CHEBI:57692"/>
    </cofactor>
</comment>
<dbReference type="InterPro" id="IPR016166">
    <property type="entry name" value="FAD-bd_PCMH"/>
</dbReference>
<dbReference type="GO" id="GO:0016491">
    <property type="term" value="F:oxidoreductase activity"/>
    <property type="evidence" value="ECO:0007669"/>
    <property type="project" value="UniProtKB-KW"/>
</dbReference>
<dbReference type="PROSITE" id="PS51387">
    <property type="entry name" value="FAD_PCMH"/>
    <property type="match status" value="1"/>
</dbReference>
<feature type="signal peptide" evidence="7">
    <location>
        <begin position="1"/>
        <end position="23"/>
    </location>
</feature>
<evidence type="ECO:0000313" key="10">
    <source>
        <dbReference type="Proteomes" id="UP000199137"/>
    </source>
</evidence>
<evidence type="ECO:0000256" key="2">
    <source>
        <dbReference type="ARBA" id="ARBA00005466"/>
    </source>
</evidence>
<dbReference type="PROSITE" id="PS51318">
    <property type="entry name" value="TAT"/>
    <property type="match status" value="1"/>
</dbReference>